<protein>
    <submittedName>
        <fullName evidence="2">Uncharacterized protein</fullName>
    </submittedName>
</protein>
<dbReference type="Proteomes" id="UP000266861">
    <property type="component" value="Unassembled WGS sequence"/>
</dbReference>
<accession>A0A397GVV4</accession>
<name>A0A397GVV4_9GLOM</name>
<organism evidence="2 3">
    <name type="scientific">Diversispora epigaea</name>
    <dbReference type="NCBI Taxonomy" id="1348612"/>
    <lineage>
        <taxon>Eukaryota</taxon>
        <taxon>Fungi</taxon>
        <taxon>Fungi incertae sedis</taxon>
        <taxon>Mucoromycota</taxon>
        <taxon>Glomeromycotina</taxon>
        <taxon>Glomeromycetes</taxon>
        <taxon>Diversisporales</taxon>
        <taxon>Diversisporaceae</taxon>
        <taxon>Diversispora</taxon>
    </lineage>
</organism>
<evidence type="ECO:0000256" key="1">
    <source>
        <dbReference type="SAM" id="MobiDB-lite"/>
    </source>
</evidence>
<proteinExistence type="predicted"/>
<keyword evidence="3" id="KW-1185">Reference proteome</keyword>
<dbReference type="EMBL" id="PQFF01000391">
    <property type="protein sequence ID" value="RHZ53203.1"/>
    <property type="molecule type" value="Genomic_DNA"/>
</dbReference>
<feature type="region of interest" description="Disordered" evidence="1">
    <location>
        <begin position="1"/>
        <end position="92"/>
    </location>
</feature>
<gene>
    <name evidence="2" type="ORF">Glove_444g11</name>
</gene>
<evidence type="ECO:0000313" key="3">
    <source>
        <dbReference type="Proteomes" id="UP000266861"/>
    </source>
</evidence>
<feature type="compositionally biased region" description="Low complexity" evidence="1">
    <location>
        <begin position="57"/>
        <end position="71"/>
    </location>
</feature>
<sequence length="92" mass="10369">MLENEKELMTSCTTIPDYATKEASSSTKRGRGQPRKNTSSVSQGIIKRPCGRPPKINDNNNNNNNNNNNDNNHNDNNEDNEDLNLEKLIKIL</sequence>
<comment type="caution">
    <text evidence="2">The sequence shown here is derived from an EMBL/GenBank/DDBJ whole genome shotgun (WGS) entry which is preliminary data.</text>
</comment>
<reference evidence="2 3" key="1">
    <citation type="submission" date="2018-08" db="EMBL/GenBank/DDBJ databases">
        <title>Genome and evolution of the arbuscular mycorrhizal fungus Diversispora epigaea (formerly Glomus versiforme) and its bacterial endosymbionts.</title>
        <authorList>
            <person name="Sun X."/>
            <person name="Fei Z."/>
            <person name="Harrison M."/>
        </authorList>
    </citation>
    <scope>NUCLEOTIDE SEQUENCE [LARGE SCALE GENOMIC DNA]</scope>
    <source>
        <strain evidence="2 3">IT104</strain>
    </source>
</reference>
<evidence type="ECO:0000313" key="2">
    <source>
        <dbReference type="EMBL" id="RHZ53203.1"/>
    </source>
</evidence>
<dbReference type="AlphaFoldDB" id="A0A397GVV4"/>